<evidence type="ECO:0000313" key="2">
    <source>
        <dbReference type="EMBL" id="CAI8041538.1"/>
    </source>
</evidence>
<sequence length="114" mass="12104">MDPTCTWPPSTSSQSALPSTLSSTSTRNQAPPQTHQSHGEVPHNQSNHFLLLLAVSPDSLAGEAESAPSLMEAVRYGKRGSGAPELPHLCGDVGGCLCTLLYLFPQTLRRPCCC</sequence>
<dbReference type="Proteomes" id="UP001174909">
    <property type="component" value="Unassembled WGS sequence"/>
</dbReference>
<organism evidence="2 3">
    <name type="scientific">Geodia barretti</name>
    <name type="common">Barrett's horny sponge</name>
    <dbReference type="NCBI Taxonomy" id="519541"/>
    <lineage>
        <taxon>Eukaryota</taxon>
        <taxon>Metazoa</taxon>
        <taxon>Porifera</taxon>
        <taxon>Demospongiae</taxon>
        <taxon>Heteroscleromorpha</taxon>
        <taxon>Tetractinellida</taxon>
        <taxon>Astrophorina</taxon>
        <taxon>Geodiidae</taxon>
        <taxon>Geodia</taxon>
    </lineage>
</organism>
<proteinExistence type="predicted"/>
<evidence type="ECO:0000256" key="1">
    <source>
        <dbReference type="SAM" id="MobiDB-lite"/>
    </source>
</evidence>
<protein>
    <submittedName>
        <fullName evidence="2">Uncharacterized protein</fullName>
    </submittedName>
</protein>
<feature type="compositionally biased region" description="Polar residues" evidence="1">
    <location>
        <begin position="27"/>
        <end position="36"/>
    </location>
</feature>
<feature type="region of interest" description="Disordered" evidence="1">
    <location>
        <begin position="1"/>
        <end position="43"/>
    </location>
</feature>
<accession>A0AA35T5W1</accession>
<feature type="compositionally biased region" description="Low complexity" evidence="1">
    <location>
        <begin position="8"/>
        <end position="26"/>
    </location>
</feature>
<name>A0AA35T5W1_GEOBA</name>
<keyword evidence="3" id="KW-1185">Reference proteome</keyword>
<reference evidence="2" key="1">
    <citation type="submission" date="2023-03" db="EMBL/GenBank/DDBJ databases">
        <authorList>
            <person name="Steffen K."/>
            <person name="Cardenas P."/>
        </authorList>
    </citation>
    <scope>NUCLEOTIDE SEQUENCE</scope>
</reference>
<comment type="caution">
    <text evidence="2">The sequence shown here is derived from an EMBL/GenBank/DDBJ whole genome shotgun (WGS) entry which is preliminary data.</text>
</comment>
<dbReference type="AlphaFoldDB" id="A0AA35T5W1"/>
<dbReference type="EMBL" id="CASHTH010003192">
    <property type="protein sequence ID" value="CAI8041538.1"/>
    <property type="molecule type" value="Genomic_DNA"/>
</dbReference>
<evidence type="ECO:0000313" key="3">
    <source>
        <dbReference type="Proteomes" id="UP001174909"/>
    </source>
</evidence>
<gene>
    <name evidence="2" type="ORF">GBAR_LOCUS23081</name>
</gene>